<evidence type="ECO:0000256" key="2">
    <source>
        <dbReference type="ARBA" id="ARBA00022692"/>
    </source>
</evidence>
<name>A0A6N4SN94_CYTH3</name>
<evidence type="ECO:0000256" key="7">
    <source>
        <dbReference type="SAM" id="Phobius"/>
    </source>
</evidence>
<sequence>MFQSIVDTIHQLQGDYKFDDPIAAYGVIAFVLLIGLEIVLSLKYDPELYQWKDFGASVSMGAGSVIVAVFAKILSFAMFIGVYKLFNTPVNPAEGYNFFEPNSVNIFGWASFGMAWYIFLICQVCDDFNYYWYHRLSHTIRCLWAAHIVHHSSDNFNLGSGIRNGWVTLIYKPIFWLWLPAIGFSPVMVMICLSIQSLWQFQLHTKFMPYLGFFEKFMNTHKQHQVHHAQNIEYMDKNHGGYLNIFDKIFGTHEVLDDKNIEIKFGVVHPPHSYNPLIILGHEYRDIWNDVKSTPNWGHKFMYIFGPPGWMPGDFSQTAKALQREIKRQKEEAKKAASQQAVA</sequence>
<dbReference type="AlphaFoldDB" id="A0A6N4SN94"/>
<dbReference type="InterPro" id="IPR051689">
    <property type="entry name" value="Sterol_desaturase/TMEM195"/>
</dbReference>
<keyword evidence="3 7" id="KW-1133">Transmembrane helix</keyword>
<dbReference type="Proteomes" id="UP000001822">
    <property type="component" value="Chromosome"/>
</dbReference>
<protein>
    <submittedName>
        <fullName evidence="9">Sterol desaturase-related protein</fullName>
    </submittedName>
</protein>
<dbReference type="GO" id="GO:0006643">
    <property type="term" value="P:membrane lipid metabolic process"/>
    <property type="evidence" value="ECO:0007669"/>
    <property type="project" value="TreeGrafter"/>
</dbReference>
<feature type="transmembrane region" description="Helical" evidence="7">
    <location>
        <begin position="175"/>
        <end position="199"/>
    </location>
</feature>
<dbReference type="KEGG" id="chu:CHU_0469"/>
<evidence type="ECO:0000256" key="1">
    <source>
        <dbReference type="ARBA" id="ARBA00004127"/>
    </source>
</evidence>
<evidence type="ECO:0000256" key="4">
    <source>
        <dbReference type="ARBA" id="ARBA00023002"/>
    </source>
</evidence>
<evidence type="ECO:0000259" key="8">
    <source>
        <dbReference type="Pfam" id="PF04116"/>
    </source>
</evidence>
<dbReference type="GO" id="GO:0050479">
    <property type="term" value="F:glyceryl-ether monooxygenase activity"/>
    <property type="evidence" value="ECO:0007669"/>
    <property type="project" value="TreeGrafter"/>
</dbReference>
<feature type="transmembrane region" description="Helical" evidence="7">
    <location>
        <begin position="22"/>
        <end position="42"/>
    </location>
</feature>
<dbReference type="OrthoDB" id="9770329at2"/>
<dbReference type="Pfam" id="PF04116">
    <property type="entry name" value="FA_hydroxylase"/>
    <property type="match status" value="1"/>
</dbReference>
<feature type="transmembrane region" description="Helical" evidence="7">
    <location>
        <begin position="54"/>
        <end position="86"/>
    </location>
</feature>
<evidence type="ECO:0000313" key="10">
    <source>
        <dbReference type="Proteomes" id="UP000001822"/>
    </source>
</evidence>
<evidence type="ECO:0000256" key="6">
    <source>
        <dbReference type="ARBA" id="ARBA00023136"/>
    </source>
</evidence>
<dbReference type="PANTHER" id="PTHR21624:SF1">
    <property type="entry name" value="ALKYLGLYCEROL MONOOXYGENASE"/>
    <property type="match status" value="1"/>
</dbReference>
<evidence type="ECO:0000256" key="5">
    <source>
        <dbReference type="ARBA" id="ARBA00023098"/>
    </source>
</evidence>
<evidence type="ECO:0000313" key="9">
    <source>
        <dbReference type="EMBL" id="ABG57758.1"/>
    </source>
</evidence>
<accession>A0A6N4SN94</accession>
<evidence type="ECO:0000256" key="3">
    <source>
        <dbReference type="ARBA" id="ARBA00022989"/>
    </source>
</evidence>
<dbReference type="EMBL" id="CP000383">
    <property type="protein sequence ID" value="ABG57758.1"/>
    <property type="molecule type" value="Genomic_DNA"/>
</dbReference>
<reference evidence="9 10" key="1">
    <citation type="journal article" date="2007" name="Appl. Environ. Microbiol.">
        <title>Genome sequence of the cellulolytic gliding bacterium Cytophaga hutchinsonii.</title>
        <authorList>
            <person name="Xie G."/>
            <person name="Bruce D.C."/>
            <person name="Challacombe J.F."/>
            <person name="Chertkov O."/>
            <person name="Detter J.C."/>
            <person name="Gilna P."/>
            <person name="Han C.S."/>
            <person name="Lucas S."/>
            <person name="Misra M."/>
            <person name="Myers G.L."/>
            <person name="Richardson P."/>
            <person name="Tapia R."/>
            <person name="Thayer N."/>
            <person name="Thompson L.S."/>
            <person name="Brettin T.S."/>
            <person name="Henrissat B."/>
            <person name="Wilson D.B."/>
            <person name="McBride M.J."/>
        </authorList>
    </citation>
    <scope>NUCLEOTIDE SEQUENCE [LARGE SCALE GENOMIC DNA]</scope>
    <source>
        <strain evidence="10">ATCC 33406 / DSM 1761 / CIP 103989 / NBRC 15051 / NCIMB 9469 / D465</strain>
    </source>
</reference>
<dbReference type="PANTHER" id="PTHR21624">
    <property type="entry name" value="STEROL DESATURASE-RELATED PROTEIN"/>
    <property type="match status" value="1"/>
</dbReference>
<proteinExistence type="predicted"/>
<dbReference type="GO" id="GO:0016020">
    <property type="term" value="C:membrane"/>
    <property type="evidence" value="ECO:0007669"/>
    <property type="project" value="GOC"/>
</dbReference>
<dbReference type="InterPro" id="IPR006694">
    <property type="entry name" value="Fatty_acid_hydroxylase"/>
</dbReference>
<keyword evidence="2 7" id="KW-0812">Transmembrane</keyword>
<keyword evidence="6 7" id="KW-0472">Membrane</keyword>
<organism evidence="9 10">
    <name type="scientific">Cytophaga hutchinsonii (strain ATCC 33406 / DSM 1761 / CIP 103989 / NBRC 15051 / NCIMB 9469 / D465)</name>
    <dbReference type="NCBI Taxonomy" id="269798"/>
    <lineage>
        <taxon>Bacteria</taxon>
        <taxon>Pseudomonadati</taxon>
        <taxon>Bacteroidota</taxon>
        <taxon>Cytophagia</taxon>
        <taxon>Cytophagales</taxon>
        <taxon>Cytophagaceae</taxon>
        <taxon>Cytophaga</taxon>
    </lineage>
</organism>
<dbReference type="RefSeq" id="WP_011583874.1">
    <property type="nucleotide sequence ID" value="NC_008255.1"/>
</dbReference>
<comment type="subcellular location">
    <subcellularLocation>
        <location evidence="1">Endomembrane system</location>
        <topology evidence="1">Multi-pass membrane protein</topology>
    </subcellularLocation>
</comment>
<feature type="domain" description="Fatty acid hydroxylase" evidence="8">
    <location>
        <begin position="119"/>
        <end position="252"/>
    </location>
</feature>
<keyword evidence="5" id="KW-0443">Lipid metabolism</keyword>
<dbReference type="GO" id="GO:0012505">
    <property type="term" value="C:endomembrane system"/>
    <property type="evidence" value="ECO:0007669"/>
    <property type="project" value="UniProtKB-SubCell"/>
</dbReference>
<gene>
    <name evidence="9" type="ordered locus">CHU_0469</name>
</gene>
<dbReference type="GO" id="GO:0005506">
    <property type="term" value="F:iron ion binding"/>
    <property type="evidence" value="ECO:0007669"/>
    <property type="project" value="InterPro"/>
</dbReference>
<dbReference type="GO" id="GO:0008610">
    <property type="term" value="P:lipid biosynthetic process"/>
    <property type="evidence" value="ECO:0007669"/>
    <property type="project" value="InterPro"/>
</dbReference>
<feature type="transmembrane region" description="Helical" evidence="7">
    <location>
        <begin position="106"/>
        <end position="125"/>
    </location>
</feature>
<keyword evidence="10" id="KW-1185">Reference proteome</keyword>
<keyword evidence="4" id="KW-0560">Oxidoreductase</keyword>